<feature type="compositionally biased region" description="Basic and acidic residues" evidence="1">
    <location>
        <begin position="221"/>
        <end position="231"/>
    </location>
</feature>
<keyword evidence="2" id="KW-0812">Transmembrane</keyword>
<dbReference type="EMBL" id="JBHFFA010000007">
    <property type="protein sequence ID" value="KAL2613174.1"/>
    <property type="molecule type" value="Genomic_DNA"/>
</dbReference>
<sequence length="967" mass="109130">MDRVSSTVKGPQEPGLIQVQRRIKGLDFDRQESIPSPAVIERPESDGSATPRLKEHAVNIVDTFEDPQFLSSEDEPDPDGKVGLRKNDKASEAEEGSGNNNNNNKKSNSNEKAPEQRISIFALRLALIEKGATGLGALAFLWATVVILGGFATTVNETDFWVVTLIILAESSRIFSRSHELEWQQLSVTPDETLTRTVFRASNTVKSQIEKCIDGEEEEKEKEGASHDASKSSKASNALCFRKRKPRLSGAASHRIHVGDSKIKDHTRTWDAPFIQLLPFTHHVVTTQLVSRLLYAVQILSAIMSIGLPIWRLRQQDYFHQQDSAGGSKPPNIMVSMNVFYIMSMVEAGMFLIEKFFWEYGIRVSKLLQTVNTEAELGSENLGTIKQFFYEVYSQCLKGSIFDGLEMDLVSFSISWLQVEDFKQQLCAVRLLNRIVSQNDGKARKDHFAFDCLRRLGTSPGVLERLVEMLSWNSRQEQQLLSDAAAIICRLVVYNRNCSRIVGIPGSIEALLNLLLLPLERSNSEDSQDPEEFEAYLELRVKALRIFKYLCKDHKNCVRIGETKGLLSTLISFIEVRSENSFDEIMEDRNSPNYEVLQKKLPSHRLKTYKKSLQVIGLLAAGSNTSGGVLRRTIADVVSGLKNLRDVIDFCDSRPDLQRSSVQILYHLAIDPDVRKTIGATGGIIRNLYQLFSCYVDVSPEMSKDPKSSSWEKRQLASLMAGKTLFRIVLQNEKNCLKLVLMKSESDESFLKCMIRFLGKSLEAEKSASLETACCSAEILRSVMIYVDDGLKRRVAADAAQVVFQLIQMRYRQGRSSLYESFLGLASRVLDHLSFESYSRLIGTVITKFELGQLILKDLKHTPSTNRYPRIRRYSIELLISVLKKDQAAVEHELLEFDESFLRVLQKSNVSLVDELHRTLDSISDVENFCLFSGLVGYARHLEDMEVLVGRAIHQVKPLDELSSFAF</sequence>
<dbReference type="AlphaFoldDB" id="A0ABD1XW43"/>
<dbReference type="PANTHER" id="PTHR33115">
    <property type="entry name" value="ARM REPEAT SUPERFAMILY PROTEIN"/>
    <property type="match status" value="1"/>
</dbReference>
<feature type="compositionally biased region" description="Basic and acidic residues" evidence="1">
    <location>
        <begin position="78"/>
        <end position="92"/>
    </location>
</feature>
<feature type="transmembrane region" description="Helical" evidence="2">
    <location>
        <begin position="132"/>
        <end position="152"/>
    </location>
</feature>
<proteinExistence type="predicted"/>
<keyword evidence="4" id="KW-1185">Reference proteome</keyword>
<dbReference type="PANTHER" id="PTHR33115:SF50">
    <property type="entry name" value="ARM REPEAT SUPERFAMILY PROTEIN"/>
    <property type="match status" value="1"/>
</dbReference>
<feature type="compositionally biased region" description="Low complexity" evidence="1">
    <location>
        <begin position="96"/>
        <end position="107"/>
    </location>
</feature>
<organism evidence="3 4">
    <name type="scientific">Riccia fluitans</name>
    <dbReference type="NCBI Taxonomy" id="41844"/>
    <lineage>
        <taxon>Eukaryota</taxon>
        <taxon>Viridiplantae</taxon>
        <taxon>Streptophyta</taxon>
        <taxon>Embryophyta</taxon>
        <taxon>Marchantiophyta</taxon>
        <taxon>Marchantiopsida</taxon>
        <taxon>Marchantiidae</taxon>
        <taxon>Marchantiales</taxon>
        <taxon>Ricciaceae</taxon>
        <taxon>Riccia</taxon>
    </lineage>
</organism>
<comment type="caution">
    <text evidence="3">The sequence shown here is derived from an EMBL/GenBank/DDBJ whole genome shotgun (WGS) entry which is preliminary data.</text>
</comment>
<keyword evidence="2" id="KW-1133">Transmembrane helix</keyword>
<evidence type="ECO:0000256" key="1">
    <source>
        <dbReference type="SAM" id="MobiDB-lite"/>
    </source>
</evidence>
<dbReference type="Proteomes" id="UP001605036">
    <property type="component" value="Unassembled WGS sequence"/>
</dbReference>
<feature type="region of interest" description="Disordered" evidence="1">
    <location>
        <begin position="214"/>
        <end position="236"/>
    </location>
</feature>
<reference evidence="3 4" key="1">
    <citation type="submission" date="2024-09" db="EMBL/GenBank/DDBJ databases">
        <title>Chromosome-scale assembly of Riccia fluitans.</title>
        <authorList>
            <person name="Paukszto L."/>
            <person name="Sawicki J."/>
            <person name="Karawczyk K."/>
            <person name="Piernik-Szablinska J."/>
            <person name="Szczecinska M."/>
            <person name="Mazdziarz M."/>
        </authorList>
    </citation>
    <scope>NUCLEOTIDE SEQUENCE [LARGE SCALE GENOMIC DNA]</scope>
    <source>
        <strain evidence="3">Rf_01</strain>
        <tissue evidence="3">Aerial parts of the thallus</tissue>
    </source>
</reference>
<keyword evidence="2" id="KW-0472">Membrane</keyword>
<name>A0ABD1XW43_9MARC</name>
<evidence type="ECO:0000313" key="4">
    <source>
        <dbReference type="Proteomes" id="UP001605036"/>
    </source>
</evidence>
<dbReference type="InterPro" id="IPR011989">
    <property type="entry name" value="ARM-like"/>
</dbReference>
<evidence type="ECO:0000256" key="2">
    <source>
        <dbReference type="SAM" id="Phobius"/>
    </source>
</evidence>
<dbReference type="SUPFAM" id="SSF48371">
    <property type="entry name" value="ARM repeat"/>
    <property type="match status" value="1"/>
</dbReference>
<protein>
    <submittedName>
        <fullName evidence="3">Uncharacterized protein</fullName>
    </submittedName>
</protein>
<feature type="transmembrane region" description="Helical" evidence="2">
    <location>
        <begin position="293"/>
        <end position="313"/>
    </location>
</feature>
<feature type="transmembrane region" description="Helical" evidence="2">
    <location>
        <begin position="333"/>
        <end position="353"/>
    </location>
</feature>
<dbReference type="Gene3D" id="1.25.10.10">
    <property type="entry name" value="Leucine-rich Repeat Variant"/>
    <property type="match status" value="1"/>
</dbReference>
<gene>
    <name evidence="3" type="ORF">R1flu_024866</name>
</gene>
<evidence type="ECO:0000313" key="3">
    <source>
        <dbReference type="EMBL" id="KAL2613174.1"/>
    </source>
</evidence>
<dbReference type="InterPro" id="IPR016024">
    <property type="entry name" value="ARM-type_fold"/>
</dbReference>
<feature type="region of interest" description="Disordered" evidence="1">
    <location>
        <begin position="1"/>
        <end position="113"/>
    </location>
</feature>
<accession>A0ABD1XW43</accession>